<gene>
    <name evidence="2" type="ORF">RM590_17860</name>
</gene>
<proteinExistence type="predicted"/>
<evidence type="ECO:0000313" key="2">
    <source>
        <dbReference type="EMBL" id="MDT0344464.1"/>
    </source>
</evidence>
<evidence type="ECO:0008006" key="4">
    <source>
        <dbReference type="Google" id="ProtNLM"/>
    </source>
</evidence>
<evidence type="ECO:0000256" key="1">
    <source>
        <dbReference type="SAM" id="MobiDB-lite"/>
    </source>
</evidence>
<organism evidence="2 3">
    <name type="scientific">Streptomyces litchfieldiae</name>
    <dbReference type="NCBI Taxonomy" id="3075543"/>
    <lineage>
        <taxon>Bacteria</taxon>
        <taxon>Bacillati</taxon>
        <taxon>Actinomycetota</taxon>
        <taxon>Actinomycetes</taxon>
        <taxon>Kitasatosporales</taxon>
        <taxon>Streptomycetaceae</taxon>
        <taxon>Streptomyces</taxon>
    </lineage>
</organism>
<dbReference type="Proteomes" id="UP001183246">
    <property type="component" value="Unassembled WGS sequence"/>
</dbReference>
<reference evidence="3" key="1">
    <citation type="submission" date="2023-07" db="EMBL/GenBank/DDBJ databases">
        <title>30 novel species of actinomycetes from the DSMZ collection.</title>
        <authorList>
            <person name="Nouioui I."/>
        </authorList>
    </citation>
    <scope>NUCLEOTIDE SEQUENCE [LARGE SCALE GENOMIC DNA]</scope>
    <source>
        <strain evidence="3">DSM 44938</strain>
    </source>
</reference>
<comment type="caution">
    <text evidence="2">The sequence shown here is derived from an EMBL/GenBank/DDBJ whole genome shotgun (WGS) entry which is preliminary data.</text>
</comment>
<sequence>MDAIDEGLRGFARFARERLVQPDGSVRRGSRPAIEALRLYNTPWLAHFFHDQFALYDDPADLDFAARLLEASYALGVRDHLLIGQPEAIAAVTATLAEHGQTARAKVLRDALIDHALAFVDRGAALPAHEVSYEQSMVAPLVSLIATAYGASSDERLLTALRPAVRWLRAFGSVTSASGTGTGTGSASTVSGVTRSRTTGAC</sequence>
<dbReference type="RefSeq" id="WP_311705598.1">
    <property type="nucleotide sequence ID" value="NZ_JAVREL010000010.1"/>
</dbReference>
<evidence type="ECO:0000313" key="3">
    <source>
        <dbReference type="Proteomes" id="UP001183246"/>
    </source>
</evidence>
<protein>
    <recommendedName>
        <fullName evidence="4">TetR family transcriptional regulator</fullName>
    </recommendedName>
</protein>
<dbReference type="EMBL" id="JAVREL010000010">
    <property type="protein sequence ID" value="MDT0344464.1"/>
    <property type="molecule type" value="Genomic_DNA"/>
</dbReference>
<accession>A0ABU2MS54</accession>
<name>A0ABU2MS54_9ACTN</name>
<keyword evidence="3" id="KW-1185">Reference proteome</keyword>
<feature type="region of interest" description="Disordered" evidence="1">
    <location>
        <begin position="178"/>
        <end position="202"/>
    </location>
</feature>